<evidence type="ECO:0000256" key="6">
    <source>
        <dbReference type="ARBA" id="ARBA00023136"/>
    </source>
</evidence>
<evidence type="ECO:0000256" key="1">
    <source>
        <dbReference type="ARBA" id="ARBA00004141"/>
    </source>
</evidence>
<evidence type="ECO:0000256" key="7">
    <source>
        <dbReference type="SAM" id="Phobius"/>
    </source>
</evidence>
<accession>A0A9D9H4S8</accession>
<evidence type="ECO:0000256" key="3">
    <source>
        <dbReference type="ARBA" id="ARBA00022475"/>
    </source>
</evidence>
<dbReference type="PANTHER" id="PTHR36838">
    <property type="entry name" value="AUXIN EFFLUX CARRIER FAMILY PROTEIN"/>
    <property type="match status" value="1"/>
</dbReference>
<feature type="transmembrane region" description="Helical" evidence="7">
    <location>
        <begin position="187"/>
        <end position="210"/>
    </location>
</feature>
<evidence type="ECO:0000256" key="5">
    <source>
        <dbReference type="ARBA" id="ARBA00022989"/>
    </source>
</evidence>
<evidence type="ECO:0000256" key="2">
    <source>
        <dbReference type="ARBA" id="ARBA00022448"/>
    </source>
</evidence>
<feature type="transmembrane region" description="Helical" evidence="7">
    <location>
        <begin position="34"/>
        <end position="55"/>
    </location>
</feature>
<feature type="transmembrane region" description="Helical" evidence="7">
    <location>
        <begin position="158"/>
        <end position="181"/>
    </location>
</feature>
<protein>
    <submittedName>
        <fullName evidence="8">AEC family transporter</fullName>
    </submittedName>
</protein>
<name>A0A9D9H4S8_9FIRM</name>
<keyword evidence="6 7" id="KW-0472">Membrane</keyword>
<comment type="caution">
    <text evidence="8">The sequence shown here is derived from an EMBL/GenBank/DDBJ whole genome shotgun (WGS) entry which is preliminary data.</text>
</comment>
<gene>
    <name evidence="8" type="ORF">IAC55_05795</name>
</gene>
<evidence type="ECO:0000256" key="4">
    <source>
        <dbReference type="ARBA" id="ARBA00022692"/>
    </source>
</evidence>
<keyword evidence="5 7" id="KW-1133">Transmembrane helix</keyword>
<keyword evidence="3" id="KW-1003">Cell membrane</keyword>
<dbReference type="PANTHER" id="PTHR36838:SF3">
    <property type="entry name" value="TRANSPORTER AUXIN EFFLUX CARRIER EC FAMILY"/>
    <property type="match status" value="1"/>
</dbReference>
<organism evidence="8 9">
    <name type="scientific">Candidatus Fimicola merdigallinarum</name>
    <dbReference type="NCBI Taxonomy" id="2840819"/>
    <lineage>
        <taxon>Bacteria</taxon>
        <taxon>Bacillati</taxon>
        <taxon>Bacillota</taxon>
        <taxon>Clostridia</taxon>
        <taxon>Lachnospirales</taxon>
        <taxon>Lachnospiraceae</taxon>
        <taxon>Lachnospiraceae incertae sedis</taxon>
        <taxon>Candidatus Fimicola</taxon>
    </lineage>
</organism>
<dbReference type="Pfam" id="PF03547">
    <property type="entry name" value="Mem_trans"/>
    <property type="match status" value="1"/>
</dbReference>
<proteinExistence type="predicted"/>
<feature type="transmembrane region" description="Helical" evidence="7">
    <location>
        <begin position="121"/>
        <end position="146"/>
    </location>
</feature>
<feature type="transmembrane region" description="Helical" evidence="7">
    <location>
        <begin position="282"/>
        <end position="302"/>
    </location>
</feature>
<feature type="transmembrane region" description="Helical" evidence="7">
    <location>
        <begin position="61"/>
        <end position="82"/>
    </location>
</feature>
<reference evidence="8" key="2">
    <citation type="journal article" date="2021" name="PeerJ">
        <title>Extensive microbial diversity within the chicken gut microbiome revealed by metagenomics and culture.</title>
        <authorList>
            <person name="Gilroy R."/>
            <person name="Ravi A."/>
            <person name="Getino M."/>
            <person name="Pursley I."/>
            <person name="Horton D.L."/>
            <person name="Alikhan N.F."/>
            <person name="Baker D."/>
            <person name="Gharbi K."/>
            <person name="Hall N."/>
            <person name="Watson M."/>
            <person name="Adriaenssens E.M."/>
            <person name="Foster-Nyarko E."/>
            <person name="Jarju S."/>
            <person name="Secka A."/>
            <person name="Antonio M."/>
            <person name="Oren A."/>
            <person name="Chaudhuri R.R."/>
            <person name="La Ragione R."/>
            <person name="Hildebrand F."/>
            <person name="Pallen M.J."/>
        </authorList>
    </citation>
    <scope>NUCLEOTIDE SEQUENCE</scope>
    <source>
        <strain evidence="8">F6-4510</strain>
    </source>
</reference>
<reference evidence="8" key="1">
    <citation type="submission" date="2020-10" db="EMBL/GenBank/DDBJ databases">
        <authorList>
            <person name="Gilroy R."/>
        </authorList>
    </citation>
    <scope>NUCLEOTIDE SEQUENCE</scope>
    <source>
        <strain evidence="8">F6-4510</strain>
    </source>
</reference>
<keyword evidence="2" id="KW-0813">Transport</keyword>
<evidence type="ECO:0000313" key="8">
    <source>
        <dbReference type="EMBL" id="MBO8434813.1"/>
    </source>
</evidence>
<dbReference type="AlphaFoldDB" id="A0A9D9H4S8"/>
<feature type="transmembrane region" description="Helical" evidence="7">
    <location>
        <begin position="250"/>
        <end position="270"/>
    </location>
</feature>
<dbReference type="GO" id="GO:0055085">
    <property type="term" value="P:transmembrane transport"/>
    <property type="evidence" value="ECO:0007669"/>
    <property type="project" value="InterPro"/>
</dbReference>
<feature type="transmembrane region" description="Helical" evidence="7">
    <location>
        <begin position="6"/>
        <end position="22"/>
    </location>
</feature>
<dbReference type="Proteomes" id="UP000823611">
    <property type="component" value="Unassembled WGS sequence"/>
</dbReference>
<sequence>MGGILTRSIGFLIMMLVGYLFKKNKIITVEDGRVISKIIVNITLPMALASGFQGVTITKTLVSMTFLGILANAIMLVVGFIVARKKGSMDKVFYMLNLSSYNIGNFTIPFAQAFFPASTLAALYLFDVGNGLMCLGISIAIVSSIVNSSSKFSLKEFLKILFSSPSFVTYVIMVSLTALKISLPDSVFTIVKMVGSSNTFLSMFLIGILFELNVDKDSIKTVLRVIFIRYGFALIFALIIFFILPYSRDIRSIIAMTVFAPIVSVAPIHCEKLGSDHTLAGFLNSVCIIISLVLMTLTLILVG</sequence>
<keyword evidence="4 7" id="KW-0812">Transmembrane</keyword>
<dbReference type="EMBL" id="JADIMX010000108">
    <property type="protein sequence ID" value="MBO8434813.1"/>
    <property type="molecule type" value="Genomic_DNA"/>
</dbReference>
<dbReference type="InterPro" id="IPR004776">
    <property type="entry name" value="Mem_transp_PIN-like"/>
</dbReference>
<comment type="subcellular location">
    <subcellularLocation>
        <location evidence="1">Membrane</location>
        <topology evidence="1">Multi-pass membrane protein</topology>
    </subcellularLocation>
</comment>
<dbReference type="GO" id="GO:0016020">
    <property type="term" value="C:membrane"/>
    <property type="evidence" value="ECO:0007669"/>
    <property type="project" value="UniProtKB-SubCell"/>
</dbReference>
<evidence type="ECO:0000313" key="9">
    <source>
        <dbReference type="Proteomes" id="UP000823611"/>
    </source>
</evidence>
<feature type="transmembrane region" description="Helical" evidence="7">
    <location>
        <begin position="222"/>
        <end position="244"/>
    </location>
</feature>